<protein>
    <submittedName>
        <fullName evidence="2">Uncharacterized protein</fullName>
    </submittedName>
</protein>
<dbReference type="PROSITE" id="PS51257">
    <property type="entry name" value="PROKAR_LIPOPROTEIN"/>
    <property type="match status" value="1"/>
</dbReference>
<keyword evidence="1" id="KW-0472">Membrane</keyword>
<reference evidence="2 3" key="1">
    <citation type="journal article" date="2024" name="BMC Biol.">
        <title>Comparative genomics of Ascetosporea gives new insight into the evolutionary basis for animal parasitism in Rhizaria.</title>
        <authorList>
            <person name="Hiltunen Thoren M."/>
            <person name="Onut-Brannstrom I."/>
            <person name="Alfjorden A."/>
            <person name="Peckova H."/>
            <person name="Swords F."/>
            <person name="Hooper C."/>
            <person name="Holzer A.S."/>
            <person name="Bass D."/>
            <person name="Burki F."/>
        </authorList>
    </citation>
    <scope>NUCLEOTIDE SEQUENCE [LARGE SCALE GENOMIC DNA]</scope>
    <source>
        <strain evidence="2">20-A016</strain>
    </source>
</reference>
<proteinExistence type="predicted"/>
<dbReference type="EMBL" id="JBDODL010001995">
    <property type="protein sequence ID" value="MES1921962.1"/>
    <property type="molecule type" value="Genomic_DNA"/>
</dbReference>
<evidence type="ECO:0000313" key="3">
    <source>
        <dbReference type="Proteomes" id="UP001439008"/>
    </source>
</evidence>
<evidence type="ECO:0000313" key="2">
    <source>
        <dbReference type="EMBL" id="MES1921962.1"/>
    </source>
</evidence>
<sequence>MLENKAEFISSLIFGIIVLLAIGFISGCAVSALILNDDHLSLIMQLRKPKKGSAEQTSPTVNMLESDILDNAEEGTYIAVDNGVYDKLGKNRPHAPIFKLYSLI</sequence>
<organism evidence="2 3">
    <name type="scientific">Bonamia ostreae</name>
    <dbReference type="NCBI Taxonomy" id="126728"/>
    <lineage>
        <taxon>Eukaryota</taxon>
        <taxon>Sar</taxon>
        <taxon>Rhizaria</taxon>
        <taxon>Endomyxa</taxon>
        <taxon>Ascetosporea</taxon>
        <taxon>Haplosporida</taxon>
        <taxon>Bonamia</taxon>
    </lineage>
</organism>
<comment type="caution">
    <text evidence="2">The sequence shown here is derived from an EMBL/GenBank/DDBJ whole genome shotgun (WGS) entry which is preliminary data.</text>
</comment>
<name>A0ABV2AQK5_9EUKA</name>
<feature type="transmembrane region" description="Helical" evidence="1">
    <location>
        <begin position="12"/>
        <end position="35"/>
    </location>
</feature>
<dbReference type="Proteomes" id="UP001439008">
    <property type="component" value="Unassembled WGS sequence"/>
</dbReference>
<evidence type="ECO:0000256" key="1">
    <source>
        <dbReference type="SAM" id="Phobius"/>
    </source>
</evidence>
<keyword evidence="3" id="KW-1185">Reference proteome</keyword>
<accession>A0ABV2AQK5</accession>
<keyword evidence="1" id="KW-1133">Transmembrane helix</keyword>
<gene>
    <name evidence="2" type="ORF">MHBO_003487</name>
</gene>
<keyword evidence="1" id="KW-0812">Transmembrane</keyword>